<dbReference type="EC" id="1.8.4.11" evidence="2"/>
<evidence type="ECO:0000259" key="8">
    <source>
        <dbReference type="Pfam" id="PF01625"/>
    </source>
</evidence>
<dbReference type="GO" id="GO:0034599">
    <property type="term" value="P:cellular response to oxidative stress"/>
    <property type="evidence" value="ECO:0007669"/>
    <property type="project" value="TreeGrafter"/>
</dbReference>
<dbReference type="FunFam" id="3.30.1060.10:FF:000002">
    <property type="entry name" value="Peptide methionine sulfoxide reductase"/>
    <property type="match status" value="1"/>
</dbReference>
<keyword evidence="3" id="KW-0560">Oxidoreductase</keyword>
<organism evidence="9 10">
    <name type="scientific">Achlya hypogyna</name>
    <name type="common">Oomycete</name>
    <name type="synonym">Protoachlya hypogyna</name>
    <dbReference type="NCBI Taxonomy" id="1202772"/>
    <lineage>
        <taxon>Eukaryota</taxon>
        <taxon>Sar</taxon>
        <taxon>Stramenopiles</taxon>
        <taxon>Oomycota</taxon>
        <taxon>Saprolegniomycetes</taxon>
        <taxon>Saprolegniales</taxon>
        <taxon>Achlyaceae</taxon>
        <taxon>Achlya</taxon>
    </lineage>
</organism>
<comment type="caution">
    <text evidence="9">The sequence shown here is derived from an EMBL/GenBank/DDBJ whole genome shotgun (WGS) entry which is preliminary data.</text>
</comment>
<dbReference type="Pfam" id="PF01625">
    <property type="entry name" value="PMSR"/>
    <property type="match status" value="1"/>
</dbReference>
<dbReference type="NCBIfam" id="TIGR00401">
    <property type="entry name" value="msrA"/>
    <property type="match status" value="1"/>
</dbReference>
<evidence type="ECO:0000256" key="2">
    <source>
        <dbReference type="ARBA" id="ARBA00012502"/>
    </source>
</evidence>
<protein>
    <recommendedName>
        <fullName evidence="2">peptide-methionine (S)-S-oxide reductase</fullName>
        <ecNumber evidence="2">1.8.4.11</ecNumber>
    </recommendedName>
    <alternativeName>
        <fullName evidence="5">Peptide-methionine (S)-S-oxide reductase</fullName>
    </alternativeName>
    <alternativeName>
        <fullName evidence="4">Protein-methionine-S-oxide reductase</fullName>
    </alternativeName>
</protein>
<dbReference type="GO" id="GO:0005737">
    <property type="term" value="C:cytoplasm"/>
    <property type="evidence" value="ECO:0007669"/>
    <property type="project" value="TreeGrafter"/>
</dbReference>
<proteinExistence type="inferred from homology"/>
<evidence type="ECO:0000313" key="9">
    <source>
        <dbReference type="EMBL" id="OQR86045.1"/>
    </source>
</evidence>
<dbReference type="InterPro" id="IPR050162">
    <property type="entry name" value="MsrA_MetSO_reductase"/>
</dbReference>
<keyword evidence="10" id="KW-1185">Reference proteome</keyword>
<dbReference type="EMBL" id="JNBR01001540">
    <property type="protein sequence ID" value="OQR86045.1"/>
    <property type="molecule type" value="Genomic_DNA"/>
</dbReference>
<dbReference type="Proteomes" id="UP000243579">
    <property type="component" value="Unassembled WGS sequence"/>
</dbReference>
<dbReference type="PANTHER" id="PTHR42799:SF2">
    <property type="entry name" value="MITOCHONDRIAL PEPTIDE METHIONINE SULFOXIDE REDUCTASE"/>
    <property type="match status" value="1"/>
</dbReference>
<dbReference type="SUPFAM" id="SSF55068">
    <property type="entry name" value="Peptide methionine sulfoxide reductase"/>
    <property type="match status" value="1"/>
</dbReference>
<evidence type="ECO:0000256" key="6">
    <source>
        <dbReference type="ARBA" id="ARBA00047806"/>
    </source>
</evidence>
<feature type="domain" description="Peptide methionine sulphoxide reductase MsrA" evidence="8">
    <location>
        <begin position="377"/>
        <end position="520"/>
    </location>
</feature>
<reference evidence="9 10" key="1">
    <citation type="journal article" date="2014" name="Genome Biol. Evol.">
        <title>The secreted proteins of Achlya hypogyna and Thraustotheca clavata identify the ancestral oomycete secretome and reveal gene acquisitions by horizontal gene transfer.</title>
        <authorList>
            <person name="Misner I."/>
            <person name="Blouin N."/>
            <person name="Leonard G."/>
            <person name="Richards T.A."/>
            <person name="Lane C.E."/>
        </authorList>
    </citation>
    <scope>NUCLEOTIDE SEQUENCE [LARGE SCALE GENOMIC DNA]</scope>
    <source>
        <strain evidence="9 10">ATCC 48635</strain>
    </source>
</reference>
<dbReference type="Gene3D" id="3.30.1060.10">
    <property type="entry name" value="Peptide methionine sulphoxide reductase MsrA"/>
    <property type="match status" value="1"/>
</dbReference>
<dbReference type="GO" id="GO:0008113">
    <property type="term" value="F:peptide-methionine (S)-S-oxide reductase activity"/>
    <property type="evidence" value="ECO:0007669"/>
    <property type="project" value="UniProtKB-EC"/>
</dbReference>
<comment type="similarity">
    <text evidence="1">Belongs to the MsrA Met sulfoxide reductase family.</text>
</comment>
<evidence type="ECO:0000256" key="7">
    <source>
        <dbReference type="ARBA" id="ARBA00048782"/>
    </source>
</evidence>
<evidence type="ECO:0000256" key="1">
    <source>
        <dbReference type="ARBA" id="ARBA00005591"/>
    </source>
</evidence>
<sequence length="536" mass="60096">MADDGVASLSAFLSTTTDFAPAVCGRAQKRRLYPTPKEELDYLRAKHRDLSQRLATLQAQRHMVTEDGSWKTRARDMTIGAQMAVCENERLKAMLQDQMHLVNSLKRALSKRPKLAQFQALVTDTLWRQAILGTTQRHEDLERLMQLQYEKLGSTWIREGLADAMDNGAALKTAQVGSALGEETMELCFARGAVVSLPFRVLANLLWDQTTTDGVDFEILHSFTSDLVYLRAVQSLPDPEMPALEVRLVGRRWSEPDRTVFAWRTVVEDKLIPHDANHVVEKRVSWMTISRRTDEECYIAVHSKVSTPIFPDALRSKQPTVGTLTELMLKLHHDNTTKYTGLVGQAIRAKMAERGTADGRRVSTTTGSPAVVREDLATFAAGCFWSVQLNFQRVPGVLESHVGYINGTEANPTYVKVCTGETGHAEAVQIKFDPSVISYDALLDKFWSIHDPTTINQQKNDVGTQYRSGIYYHSETQKALAIASKSKAQPNFQRPIVTEIAPAQIFFVAEEYHQRYLEKGGQCARKGSTDTIRCYG</sequence>
<dbReference type="InterPro" id="IPR036509">
    <property type="entry name" value="Met_Sox_Rdtase_MsrA_sf"/>
</dbReference>
<evidence type="ECO:0000313" key="10">
    <source>
        <dbReference type="Proteomes" id="UP000243579"/>
    </source>
</evidence>
<accession>A0A1V9YK17</accession>
<dbReference type="STRING" id="1202772.A0A1V9YK17"/>
<comment type="catalytic activity">
    <reaction evidence="7">
        <text>[thioredoxin]-disulfide + L-methionine + H2O = L-methionine (S)-S-oxide + [thioredoxin]-dithiol</text>
        <dbReference type="Rhea" id="RHEA:19993"/>
        <dbReference type="Rhea" id="RHEA-COMP:10698"/>
        <dbReference type="Rhea" id="RHEA-COMP:10700"/>
        <dbReference type="ChEBI" id="CHEBI:15377"/>
        <dbReference type="ChEBI" id="CHEBI:29950"/>
        <dbReference type="ChEBI" id="CHEBI:50058"/>
        <dbReference type="ChEBI" id="CHEBI:57844"/>
        <dbReference type="ChEBI" id="CHEBI:58772"/>
        <dbReference type="EC" id="1.8.4.11"/>
    </reaction>
</comment>
<dbReference type="InterPro" id="IPR002569">
    <property type="entry name" value="Met_Sox_Rdtase_MsrA_dom"/>
</dbReference>
<evidence type="ECO:0000256" key="5">
    <source>
        <dbReference type="ARBA" id="ARBA00030643"/>
    </source>
</evidence>
<dbReference type="HAMAP" id="MF_01401">
    <property type="entry name" value="MsrA"/>
    <property type="match status" value="1"/>
</dbReference>
<evidence type="ECO:0000256" key="4">
    <source>
        <dbReference type="ARBA" id="ARBA00030273"/>
    </source>
</evidence>
<name>A0A1V9YK17_ACHHY</name>
<comment type="catalytic activity">
    <reaction evidence="6">
        <text>L-methionyl-[protein] + [thioredoxin]-disulfide + H2O = L-methionyl-(S)-S-oxide-[protein] + [thioredoxin]-dithiol</text>
        <dbReference type="Rhea" id="RHEA:14217"/>
        <dbReference type="Rhea" id="RHEA-COMP:10698"/>
        <dbReference type="Rhea" id="RHEA-COMP:10700"/>
        <dbReference type="Rhea" id="RHEA-COMP:12313"/>
        <dbReference type="Rhea" id="RHEA-COMP:12315"/>
        <dbReference type="ChEBI" id="CHEBI:15377"/>
        <dbReference type="ChEBI" id="CHEBI:16044"/>
        <dbReference type="ChEBI" id="CHEBI:29950"/>
        <dbReference type="ChEBI" id="CHEBI:44120"/>
        <dbReference type="ChEBI" id="CHEBI:50058"/>
        <dbReference type="EC" id="1.8.4.11"/>
    </reaction>
</comment>
<dbReference type="PANTHER" id="PTHR42799">
    <property type="entry name" value="MITOCHONDRIAL PEPTIDE METHIONINE SULFOXIDE REDUCTASE"/>
    <property type="match status" value="1"/>
</dbReference>
<gene>
    <name evidence="9" type="ORF">ACHHYP_11063</name>
</gene>
<evidence type="ECO:0000256" key="3">
    <source>
        <dbReference type="ARBA" id="ARBA00023002"/>
    </source>
</evidence>
<dbReference type="AlphaFoldDB" id="A0A1V9YK17"/>
<dbReference type="OrthoDB" id="72677at2759"/>